<sequence>MASLDRNTDVDVEIEVDIVEEYERPGSRLGFFGNPSDELLDFTPDADVDMRPTSPPPSLMRTPDVRRGWTSSLFRKLSPLKISKPSAEPIIQEEEASEDVYFQDSLSLSDEETDSDDDDDLSFLPLQAIVHHPKPSPIIHRYNCLPSPLNENPTSRSFFFGNPPRHEYPHRGRSRNSLQTTKSFWLRREEVYLEAAYTGISPDAPSTAAYPANPPPPLSVHPRRGDLASLHDPFCVHMDRYFVGMPPWTISKALWMFDMHTAEEGQRKMRMSEPPSPTSAASEEGSESDSEDGDVSDETLVASDSDSESTSPVKRLTKTFMRPVVEPGPARLPWETNWYRRTELLLQLTRQ</sequence>
<evidence type="ECO:0000256" key="1">
    <source>
        <dbReference type="SAM" id="MobiDB-lite"/>
    </source>
</evidence>
<feature type="region of interest" description="Disordered" evidence="1">
    <location>
        <begin position="42"/>
        <end position="65"/>
    </location>
</feature>
<feature type="region of interest" description="Disordered" evidence="1">
    <location>
        <begin position="266"/>
        <end position="320"/>
    </location>
</feature>
<protein>
    <submittedName>
        <fullName evidence="2">Uncharacterized protein</fullName>
    </submittedName>
</protein>
<dbReference type="STRING" id="1314674.A0A0D7B379"/>
<dbReference type="EMBL" id="KN880625">
    <property type="protein sequence ID" value="KIY64645.1"/>
    <property type="molecule type" value="Genomic_DNA"/>
</dbReference>
<name>A0A0D7B379_9AGAR</name>
<dbReference type="AlphaFoldDB" id="A0A0D7B379"/>
<evidence type="ECO:0000313" key="3">
    <source>
        <dbReference type="Proteomes" id="UP000054007"/>
    </source>
</evidence>
<proteinExistence type="predicted"/>
<keyword evidence="3" id="KW-1185">Reference proteome</keyword>
<feature type="compositionally biased region" description="Acidic residues" evidence="1">
    <location>
        <begin position="284"/>
        <end position="297"/>
    </location>
</feature>
<dbReference type="Proteomes" id="UP000054007">
    <property type="component" value="Unassembled WGS sequence"/>
</dbReference>
<accession>A0A0D7B379</accession>
<gene>
    <name evidence="2" type="ORF">CYLTODRAFT_445855</name>
</gene>
<organism evidence="2 3">
    <name type="scientific">Cylindrobasidium torrendii FP15055 ss-10</name>
    <dbReference type="NCBI Taxonomy" id="1314674"/>
    <lineage>
        <taxon>Eukaryota</taxon>
        <taxon>Fungi</taxon>
        <taxon>Dikarya</taxon>
        <taxon>Basidiomycota</taxon>
        <taxon>Agaricomycotina</taxon>
        <taxon>Agaricomycetes</taxon>
        <taxon>Agaricomycetidae</taxon>
        <taxon>Agaricales</taxon>
        <taxon>Marasmiineae</taxon>
        <taxon>Physalacriaceae</taxon>
        <taxon>Cylindrobasidium</taxon>
    </lineage>
</organism>
<dbReference type="OrthoDB" id="2921613at2759"/>
<evidence type="ECO:0000313" key="2">
    <source>
        <dbReference type="EMBL" id="KIY64645.1"/>
    </source>
</evidence>
<feature type="region of interest" description="Disordered" evidence="1">
    <location>
        <begin position="203"/>
        <end position="224"/>
    </location>
</feature>
<reference evidence="2 3" key="1">
    <citation type="journal article" date="2015" name="Fungal Genet. Biol.">
        <title>Evolution of novel wood decay mechanisms in Agaricales revealed by the genome sequences of Fistulina hepatica and Cylindrobasidium torrendii.</title>
        <authorList>
            <person name="Floudas D."/>
            <person name="Held B.W."/>
            <person name="Riley R."/>
            <person name="Nagy L.G."/>
            <person name="Koehler G."/>
            <person name="Ransdell A.S."/>
            <person name="Younus H."/>
            <person name="Chow J."/>
            <person name="Chiniquy J."/>
            <person name="Lipzen A."/>
            <person name="Tritt A."/>
            <person name="Sun H."/>
            <person name="Haridas S."/>
            <person name="LaButti K."/>
            <person name="Ohm R.A."/>
            <person name="Kues U."/>
            <person name="Blanchette R.A."/>
            <person name="Grigoriev I.V."/>
            <person name="Minto R.E."/>
            <person name="Hibbett D.S."/>
        </authorList>
    </citation>
    <scope>NUCLEOTIDE SEQUENCE [LARGE SCALE GENOMIC DNA]</scope>
    <source>
        <strain evidence="2 3">FP15055 ss-10</strain>
    </source>
</reference>
<feature type="compositionally biased region" description="Polar residues" evidence="1">
    <location>
        <begin position="302"/>
        <end position="312"/>
    </location>
</feature>